<evidence type="ECO:0000259" key="6">
    <source>
        <dbReference type="PROSITE" id="PS51898"/>
    </source>
</evidence>
<feature type="domain" description="Tyr recombinase" evidence="6">
    <location>
        <begin position="171"/>
        <end position="373"/>
    </location>
</feature>
<evidence type="ECO:0000256" key="4">
    <source>
        <dbReference type="ARBA" id="ARBA00023172"/>
    </source>
</evidence>
<evidence type="ECO:0000256" key="5">
    <source>
        <dbReference type="PROSITE-ProRule" id="PRU01248"/>
    </source>
</evidence>
<dbReference type="InterPro" id="IPR010998">
    <property type="entry name" value="Integrase_recombinase_N"/>
</dbReference>
<sequence length="380" mass="44334">MPTYTQYQKSNGANLWRVTGYLGVNPETKKQVNINKGGFLTQKAAKAYYRQVSYDILKNGFQNHKDATFKEIYELWLETYELTVKESSFVKLKQKFDTHILPTFGEKEIQKIQVSDVQKFANAMREKNTQFKEYVSNVSRIFEFAIKQGYLSENPAKKIVMPRKKKNLQEKEINFYTKDELKKLLKYARNNEPFQIYTFFFLLANTGCRQGEILGLQWDCINFEEKVLTIKQTLTRGKNRRQYLEEPKTKKSRRKIPLTDETICILKKWRLIQKEECLKLGVNIFDGKQFIFCDEKGEPIQLSHPRLWLHRISKRAGIPKLSPHALRHTFATILIGQGINFKTVSELLGHSSVSMTLDTYAGVYQEEKIDSINLLANALS</sequence>
<dbReference type="InterPro" id="IPR011010">
    <property type="entry name" value="DNA_brk_join_enz"/>
</dbReference>
<organism evidence="8 9">
    <name type="scientific">Enterococcus saigonensis</name>
    <dbReference type="NCBI Taxonomy" id="1805431"/>
    <lineage>
        <taxon>Bacteria</taxon>
        <taxon>Bacillati</taxon>
        <taxon>Bacillota</taxon>
        <taxon>Bacilli</taxon>
        <taxon>Lactobacillales</taxon>
        <taxon>Enterococcaceae</taxon>
        <taxon>Enterococcus</taxon>
    </lineage>
</organism>
<keyword evidence="2" id="KW-0229">DNA integration</keyword>
<dbReference type="SUPFAM" id="SSF56349">
    <property type="entry name" value="DNA breaking-rejoining enzymes"/>
    <property type="match status" value="1"/>
</dbReference>
<dbReference type="EMBL" id="AP022822">
    <property type="protein sequence ID" value="BCA85606.1"/>
    <property type="molecule type" value="Genomic_DNA"/>
</dbReference>
<protein>
    <submittedName>
        <fullName evidence="8">Site-specific integrase</fullName>
    </submittedName>
</protein>
<evidence type="ECO:0000259" key="7">
    <source>
        <dbReference type="PROSITE" id="PS51900"/>
    </source>
</evidence>
<evidence type="ECO:0000256" key="2">
    <source>
        <dbReference type="ARBA" id="ARBA00022908"/>
    </source>
</evidence>
<dbReference type="PROSITE" id="PS51900">
    <property type="entry name" value="CB"/>
    <property type="match status" value="1"/>
</dbReference>
<keyword evidence="3 5" id="KW-0238">DNA-binding</keyword>
<dbReference type="AlphaFoldDB" id="A0A679IK24"/>
<dbReference type="Pfam" id="PF14659">
    <property type="entry name" value="Phage_int_SAM_3"/>
    <property type="match status" value="1"/>
</dbReference>
<evidence type="ECO:0000256" key="3">
    <source>
        <dbReference type="ARBA" id="ARBA00023125"/>
    </source>
</evidence>
<dbReference type="PROSITE" id="PS51898">
    <property type="entry name" value="TYR_RECOMBINASE"/>
    <property type="match status" value="1"/>
</dbReference>
<dbReference type="Gene3D" id="1.10.150.130">
    <property type="match status" value="1"/>
</dbReference>
<dbReference type="PANTHER" id="PTHR30349:SF64">
    <property type="entry name" value="PROPHAGE INTEGRASE INTD-RELATED"/>
    <property type="match status" value="1"/>
</dbReference>
<name>A0A679IK24_9ENTE</name>
<dbReference type="InterPro" id="IPR004107">
    <property type="entry name" value="Integrase_SAM-like_N"/>
</dbReference>
<keyword evidence="4" id="KW-0233">DNA recombination</keyword>
<dbReference type="Proteomes" id="UP000502998">
    <property type="component" value="Chromosome"/>
</dbReference>
<keyword evidence="9" id="KW-1185">Reference proteome</keyword>
<dbReference type="Pfam" id="PF00589">
    <property type="entry name" value="Phage_integrase"/>
    <property type="match status" value="1"/>
</dbReference>
<dbReference type="GO" id="GO:0006310">
    <property type="term" value="P:DNA recombination"/>
    <property type="evidence" value="ECO:0007669"/>
    <property type="project" value="UniProtKB-KW"/>
</dbReference>
<dbReference type="CDD" id="cd01189">
    <property type="entry name" value="INT_ICEBs1_C_like"/>
    <property type="match status" value="1"/>
</dbReference>
<dbReference type="GO" id="GO:0015074">
    <property type="term" value="P:DNA integration"/>
    <property type="evidence" value="ECO:0007669"/>
    <property type="project" value="UniProtKB-KW"/>
</dbReference>
<evidence type="ECO:0000313" key="9">
    <source>
        <dbReference type="Proteomes" id="UP000502998"/>
    </source>
</evidence>
<dbReference type="GO" id="GO:0003677">
    <property type="term" value="F:DNA binding"/>
    <property type="evidence" value="ECO:0007669"/>
    <property type="project" value="UniProtKB-UniRule"/>
</dbReference>
<evidence type="ECO:0000313" key="8">
    <source>
        <dbReference type="EMBL" id="BCA85606.1"/>
    </source>
</evidence>
<proteinExistence type="inferred from homology"/>
<dbReference type="PANTHER" id="PTHR30349">
    <property type="entry name" value="PHAGE INTEGRASE-RELATED"/>
    <property type="match status" value="1"/>
</dbReference>
<gene>
    <name evidence="8" type="ORF">EsVE80_11290</name>
</gene>
<dbReference type="RefSeq" id="WP_173102861.1">
    <property type="nucleotide sequence ID" value="NZ_AP022822.1"/>
</dbReference>
<accession>A0A679IK24</accession>
<dbReference type="KEGG" id="esg:EsVE80_11290"/>
<comment type="similarity">
    <text evidence="1">Belongs to the 'phage' integrase family.</text>
</comment>
<reference evidence="8 9" key="1">
    <citation type="submission" date="2020-02" db="EMBL/GenBank/DDBJ databases">
        <title>Characterization of vanA genotype vancomycin-resistant Enterococcus saigonensis VE80.</title>
        <authorList>
            <person name="Harada T."/>
            <person name="Motooka D."/>
            <person name="Nakamura S."/>
            <person name="Yamamoto Y."/>
            <person name="Kawahara R."/>
            <person name="Kawatsu K."/>
        </authorList>
    </citation>
    <scope>NUCLEOTIDE SEQUENCE [LARGE SCALE GENOMIC DNA]</scope>
    <source>
        <strain evidence="8 9">VE80</strain>
    </source>
</reference>
<dbReference type="InterPro" id="IPR050090">
    <property type="entry name" value="Tyrosine_recombinase_XerCD"/>
</dbReference>
<dbReference type="InterPro" id="IPR044068">
    <property type="entry name" value="CB"/>
</dbReference>
<dbReference type="InterPro" id="IPR002104">
    <property type="entry name" value="Integrase_catalytic"/>
</dbReference>
<feature type="domain" description="Core-binding (CB)" evidence="7">
    <location>
        <begin position="67"/>
        <end position="146"/>
    </location>
</feature>
<evidence type="ECO:0000256" key="1">
    <source>
        <dbReference type="ARBA" id="ARBA00008857"/>
    </source>
</evidence>
<dbReference type="InterPro" id="IPR013762">
    <property type="entry name" value="Integrase-like_cat_sf"/>
</dbReference>
<dbReference type="Gene3D" id="1.10.443.10">
    <property type="entry name" value="Intergrase catalytic core"/>
    <property type="match status" value="1"/>
</dbReference>